<dbReference type="STRING" id="1120919.GCA_000429165_00923"/>
<comment type="caution">
    <text evidence="3">The sequence shown here is derived from an EMBL/GenBank/DDBJ whole genome shotgun (WGS) entry which is preliminary data.</text>
</comment>
<reference evidence="3 4" key="1">
    <citation type="submission" date="2019-07" db="EMBL/GenBank/DDBJ databases">
        <title>Whole genome shotgun sequence of Acetobacter nitrogenifigens NBRC 105050.</title>
        <authorList>
            <person name="Hosoyama A."/>
            <person name="Uohara A."/>
            <person name="Ohji S."/>
            <person name="Ichikawa N."/>
        </authorList>
    </citation>
    <scope>NUCLEOTIDE SEQUENCE [LARGE SCALE GENOMIC DNA]</scope>
    <source>
        <strain evidence="3 4">NBRC 105050</strain>
    </source>
</reference>
<dbReference type="PANTHER" id="PTHR34406">
    <property type="entry name" value="PROTEIN YCEI"/>
    <property type="match status" value="1"/>
</dbReference>
<dbReference type="SMART" id="SM00867">
    <property type="entry name" value="YceI"/>
    <property type="match status" value="1"/>
</dbReference>
<dbReference type="OrthoDB" id="9811006at2"/>
<name>A0A511X7U0_9PROT</name>
<dbReference type="RefSeq" id="WP_026397069.1">
    <property type="nucleotide sequence ID" value="NZ_AUBI01000002.1"/>
</dbReference>
<dbReference type="Pfam" id="PF04264">
    <property type="entry name" value="YceI"/>
    <property type="match status" value="1"/>
</dbReference>
<feature type="chain" id="PRO_5021930411" description="Lipid/polyisoprenoid-binding YceI-like domain-containing protein" evidence="1">
    <location>
        <begin position="24"/>
        <end position="185"/>
    </location>
</feature>
<dbReference type="PANTHER" id="PTHR34406:SF1">
    <property type="entry name" value="PROTEIN YCEI"/>
    <property type="match status" value="1"/>
</dbReference>
<gene>
    <name evidence="3" type="ORF">ANI02nite_08970</name>
</gene>
<dbReference type="Gene3D" id="2.40.128.110">
    <property type="entry name" value="Lipid/polyisoprenoid-binding, YceI-like"/>
    <property type="match status" value="1"/>
</dbReference>
<dbReference type="SUPFAM" id="SSF101874">
    <property type="entry name" value="YceI-like"/>
    <property type="match status" value="1"/>
</dbReference>
<evidence type="ECO:0000256" key="1">
    <source>
        <dbReference type="SAM" id="SignalP"/>
    </source>
</evidence>
<keyword evidence="4" id="KW-1185">Reference proteome</keyword>
<accession>A0A511X7U0</accession>
<organism evidence="3 4">
    <name type="scientific">Acetobacter nitrogenifigens DSM 23921 = NBRC 105050</name>
    <dbReference type="NCBI Taxonomy" id="1120919"/>
    <lineage>
        <taxon>Bacteria</taxon>
        <taxon>Pseudomonadati</taxon>
        <taxon>Pseudomonadota</taxon>
        <taxon>Alphaproteobacteria</taxon>
        <taxon>Acetobacterales</taxon>
        <taxon>Acetobacteraceae</taxon>
        <taxon>Acetobacter</taxon>
    </lineage>
</organism>
<evidence type="ECO:0000313" key="4">
    <source>
        <dbReference type="Proteomes" id="UP000321635"/>
    </source>
</evidence>
<feature type="domain" description="Lipid/polyisoprenoid-binding YceI-like" evidence="2">
    <location>
        <begin position="27"/>
        <end position="185"/>
    </location>
</feature>
<evidence type="ECO:0000259" key="2">
    <source>
        <dbReference type="SMART" id="SM00867"/>
    </source>
</evidence>
<feature type="signal peptide" evidence="1">
    <location>
        <begin position="1"/>
        <end position="23"/>
    </location>
</feature>
<sequence length="185" mass="20041">MKHALSTLFLLCASPILVPIANAAPQHVTLTPSNTQATLHAKSAVTDIDGSFEKLGGSVTYNLTDQTCHVDLTMDVNSIKVGSAVLRTVMLSGLMLDGDDHPAMHYVGDCQPTIHNGKVRTQLVGSLTMRGQTHPLTFDVNMVFQKNTLTKIASATTFDQRQWGLSTMLNTVDPHVRTETVITLN</sequence>
<keyword evidence="1" id="KW-0732">Signal</keyword>
<protein>
    <recommendedName>
        <fullName evidence="2">Lipid/polyisoprenoid-binding YceI-like domain-containing protein</fullName>
    </recommendedName>
</protein>
<proteinExistence type="predicted"/>
<dbReference type="AlphaFoldDB" id="A0A511X7U0"/>
<evidence type="ECO:0000313" key="3">
    <source>
        <dbReference type="EMBL" id="GEN59013.1"/>
    </source>
</evidence>
<dbReference type="InterPro" id="IPR007372">
    <property type="entry name" value="Lipid/polyisoprenoid-bd_YceI"/>
</dbReference>
<dbReference type="Proteomes" id="UP000321635">
    <property type="component" value="Unassembled WGS sequence"/>
</dbReference>
<dbReference type="InterPro" id="IPR036761">
    <property type="entry name" value="TTHA0802/YceI-like_sf"/>
</dbReference>
<dbReference type="EMBL" id="BJYF01000003">
    <property type="protein sequence ID" value="GEN59013.1"/>
    <property type="molecule type" value="Genomic_DNA"/>
</dbReference>